<protein>
    <submittedName>
        <fullName evidence="3">Major facilitator transporter</fullName>
    </submittedName>
</protein>
<feature type="transmembrane region" description="Helical" evidence="1">
    <location>
        <begin position="231"/>
        <end position="253"/>
    </location>
</feature>
<dbReference type="Gene3D" id="1.20.1250.20">
    <property type="entry name" value="MFS general substrate transporter like domains"/>
    <property type="match status" value="1"/>
</dbReference>
<feature type="transmembrane region" description="Helical" evidence="1">
    <location>
        <begin position="70"/>
        <end position="89"/>
    </location>
</feature>
<dbReference type="EMBL" id="CP002656">
    <property type="protein sequence ID" value="AEB95767.1"/>
    <property type="molecule type" value="Genomic_DNA"/>
</dbReference>
<evidence type="ECO:0000313" key="3">
    <source>
        <dbReference type="EMBL" id="AEB95767.1"/>
    </source>
</evidence>
<dbReference type="InterPro" id="IPR011701">
    <property type="entry name" value="MFS"/>
</dbReference>
<feature type="transmembrane region" description="Helical" evidence="1">
    <location>
        <begin position="159"/>
        <end position="177"/>
    </location>
</feature>
<keyword evidence="1" id="KW-0472">Membrane</keyword>
<dbReference type="PROSITE" id="PS50850">
    <property type="entry name" value="MFS"/>
    <property type="match status" value="2"/>
</dbReference>
<gene>
    <name evidence="3" type="ordered locus">Mcup_1664</name>
</gene>
<dbReference type="Pfam" id="PF07690">
    <property type="entry name" value="MFS_1"/>
    <property type="match status" value="1"/>
</dbReference>
<evidence type="ECO:0000313" key="4">
    <source>
        <dbReference type="Proteomes" id="UP000007812"/>
    </source>
</evidence>
<dbReference type="OrthoDB" id="9393at2157"/>
<keyword evidence="1" id="KW-1133">Transmembrane helix</keyword>
<dbReference type="eggNOG" id="arCOG00131">
    <property type="taxonomic scope" value="Archaea"/>
</dbReference>
<feature type="transmembrane region" description="Helical" evidence="1">
    <location>
        <begin position="12"/>
        <end position="31"/>
    </location>
</feature>
<feature type="transmembrane region" description="Helical" evidence="1">
    <location>
        <begin position="389"/>
        <end position="410"/>
    </location>
</feature>
<dbReference type="SUPFAM" id="SSF103473">
    <property type="entry name" value="MFS general substrate transporter"/>
    <property type="match status" value="1"/>
</dbReference>
<feature type="transmembrane region" description="Helical" evidence="1">
    <location>
        <begin position="129"/>
        <end position="152"/>
    </location>
</feature>
<evidence type="ECO:0000256" key="1">
    <source>
        <dbReference type="SAM" id="Phobius"/>
    </source>
</evidence>
<name>F4G005_METCR</name>
<dbReference type="STRING" id="1006006.Mcup_1664"/>
<keyword evidence="1" id="KW-0812">Transmembrane</keyword>
<feature type="transmembrane region" description="Helical" evidence="1">
    <location>
        <begin position="309"/>
        <end position="330"/>
    </location>
</feature>
<dbReference type="KEGG" id="mcn:Mcup_1664"/>
<feature type="transmembrane region" description="Helical" evidence="1">
    <location>
        <begin position="265"/>
        <end position="289"/>
    </location>
</feature>
<organism evidence="3 4">
    <name type="scientific">Metallosphaera cuprina (strain Ar-4)</name>
    <dbReference type="NCBI Taxonomy" id="1006006"/>
    <lineage>
        <taxon>Archaea</taxon>
        <taxon>Thermoproteota</taxon>
        <taxon>Thermoprotei</taxon>
        <taxon>Sulfolobales</taxon>
        <taxon>Sulfolobaceae</taxon>
        <taxon>Metallosphaera</taxon>
    </lineage>
</organism>
<feature type="transmembrane region" description="Helical" evidence="1">
    <location>
        <begin position="362"/>
        <end position="383"/>
    </location>
</feature>
<sequence length="413" mass="45541">MLKRSYRWMWSALTFGVANGPLSTLVTLNIIDLGGGPLMVAYAITLANVVLIPASIIWGFLADRVDRRKIILAGFGLSTLFLALGSQSVNIPEVDLAYTGFSFFSTAYSTPMNLIIMESTEKRKWASSFSLLSMLSSIGNLIGLILSTFLVLIIRITQIYAVLALFSIVSFVLSLAYTPKSVMLERTSMLHSIESFAVRLKMLPLIFLHLPRLTSFKMFRLSRLTKKPINYVPLLYIAIAIFYTASGLFNTLYPASLYNEGLDKSLVLAIITLGMLFQIFTFNFTGHYLENKDERETSFRALILRGSGYIVMGISLMMPITALILGFVFYPLSAGIAYSLFYAASNTLIFKVVGGRRQGTTLGVYSTLVGISLFLGSLLSGFISKSIGYAGNFIIAGVLLYLSASIFKYLEEG</sequence>
<feature type="domain" description="Major facilitator superfamily (MFS) profile" evidence="2">
    <location>
        <begin position="1"/>
        <end position="182"/>
    </location>
</feature>
<evidence type="ECO:0000259" key="2">
    <source>
        <dbReference type="PROSITE" id="PS50850"/>
    </source>
</evidence>
<accession>F4G005</accession>
<dbReference type="Proteomes" id="UP000007812">
    <property type="component" value="Chromosome"/>
</dbReference>
<dbReference type="PANTHER" id="PTHR23518">
    <property type="entry name" value="C-METHYLTRANSFERASE"/>
    <property type="match status" value="1"/>
</dbReference>
<reference evidence="3 4" key="1">
    <citation type="journal article" date="2011" name="J. Bacteriol.">
        <title>Complete genome sequence of Metallosphaera cuprina, a metal sulfide-oxidizing archaeon from a hot spring.</title>
        <authorList>
            <person name="Liu L.J."/>
            <person name="You X.Y."/>
            <person name="Zheng H."/>
            <person name="Wang S."/>
            <person name="Jiang C.Y."/>
            <person name="Liu S.J."/>
        </authorList>
    </citation>
    <scope>NUCLEOTIDE SEQUENCE [LARGE SCALE GENOMIC DNA]</scope>
    <source>
        <strain evidence="3 4">Ar-4</strain>
    </source>
</reference>
<dbReference type="HOGENOM" id="CLU_051127_0_0_2"/>
<dbReference type="PANTHER" id="PTHR23518:SF2">
    <property type="entry name" value="MAJOR FACILITATOR SUPERFAMILY TRANSPORTER"/>
    <property type="match status" value="1"/>
</dbReference>
<dbReference type="PATRIC" id="fig|1006006.8.peg.1667"/>
<keyword evidence="4" id="KW-1185">Reference proteome</keyword>
<dbReference type="InterPro" id="IPR036259">
    <property type="entry name" value="MFS_trans_sf"/>
</dbReference>
<dbReference type="AlphaFoldDB" id="F4G005"/>
<dbReference type="InterPro" id="IPR020846">
    <property type="entry name" value="MFS_dom"/>
</dbReference>
<proteinExistence type="predicted"/>
<dbReference type="GO" id="GO:0022857">
    <property type="term" value="F:transmembrane transporter activity"/>
    <property type="evidence" value="ECO:0007669"/>
    <property type="project" value="InterPro"/>
</dbReference>
<feature type="transmembrane region" description="Helical" evidence="1">
    <location>
        <begin position="37"/>
        <end position="58"/>
    </location>
</feature>
<feature type="transmembrane region" description="Helical" evidence="1">
    <location>
        <begin position="336"/>
        <end position="353"/>
    </location>
</feature>
<feature type="domain" description="Major facilitator superfamily (MFS) profile" evidence="2">
    <location>
        <begin position="231"/>
        <end position="413"/>
    </location>
</feature>